<evidence type="ECO:0000256" key="8">
    <source>
        <dbReference type="ARBA" id="ARBA00022801"/>
    </source>
</evidence>
<evidence type="ECO:0000313" key="23">
    <source>
        <dbReference type="Proteomes" id="UP000509510"/>
    </source>
</evidence>
<keyword evidence="5" id="KW-0328">Glycosyltransferase</keyword>
<keyword evidence="23" id="KW-1185">Reference proteome</keyword>
<evidence type="ECO:0000256" key="1">
    <source>
        <dbReference type="ARBA" id="ARBA00000822"/>
    </source>
</evidence>
<evidence type="ECO:0000256" key="5">
    <source>
        <dbReference type="ARBA" id="ARBA00022676"/>
    </source>
</evidence>
<comment type="similarity">
    <text evidence="15">Belongs to the glycosyl hydrolase 16 family. CRH1 subfamily.</text>
</comment>
<keyword evidence="12" id="KW-0449">Lipoprotein</keyword>
<accession>A0A7H8QZ43</accession>
<dbReference type="GO" id="GO:0008843">
    <property type="term" value="F:endochitinase activity"/>
    <property type="evidence" value="ECO:0007669"/>
    <property type="project" value="UniProtKB-EC"/>
</dbReference>
<dbReference type="InterPro" id="IPR000757">
    <property type="entry name" value="Beta-glucanase-like"/>
</dbReference>
<feature type="compositionally biased region" description="Low complexity" evidence="19">
    <location>
        <begin position="428"/>
        <end position="438"/>
    </location>
</feature>
<keyword evidence="6" id="KW-0808">Transferase</keyword>
<evidence type="ECO:0000256" key="6">
    <source>
        <dbReference type="ARBA" id="ARBA00022679"/>
    </source>
</evidence>
<evidence type="ECO:0000256" key="12">
    <source>
        <dbReference type="ARBA" id="ARBA00023288"/>
    </source>
</evidence>
<sequence length="470" mass="48187">MKFSTTATAMAVLASASFVTAQTYSSCNPRESTDCPADTALGKAATYDLTKGVPTGWTASGTVDYSDQGGAFTVTQSGDAPLLTSDFYIMWGHVEFVLKAAPGTGIISSAVMQSDTLDEIDWEFLGGDSGTVQTNYFGHADTSEYNREQTFSTPDNQADFHTYAVDWTADRIVWQIDGSTVRTLTPATANSGQYPQTPMMIKVGIWAGGDPSNPQGTIDWAGGDTDFTKGPFTMYCESVSVTDYSTGSEYKYTSESGTSDSISAVGGSVGGNSAATASVATDAASPTVTSSDGEAPMPWSGTHKETAVTSHTGWPWVSTATASLTNSDPSSDLSSGAGSTLTPPTVASTSPPIASPHPLSSALSSPSGGKSTTASPPFPTTTTTSTTSTPKTSPRSMPSSRIVPPYSPAQSFSTSTSVGGGNPESTITTTSPASRPTTTTPPAPPPNAGSRLTVGVGAILMSFGCVMALL</sequence>
<keyword evidence="9 16" id="KW-0472">Membrane</keyword>
<dbReference type="OrthoDB" id="4781at2759"/>
<dbReference type="EC" id="3.2.-.-" evidence="16"/>
<dbReference type="Proteomes" id="UP000509510">
    <property type="component" value="Chromosome III"/>
</dbReference>
<evidence type="ECO:0000256" key="19">
    <source>
        <dbReference type="SAM" id="MobiDB-lite"/>
    </source>
</evidence>
<dbReference type="GO" id="GO:0005886">
    <property type="term" value="C:plasma membrane"/>
    <property type="evidence" value="ECO:0007669"/>
    <property type="project" value="UniProtKB-SubCell"/>
</dbReference>
<keyword evidence="11" id="KW-0325">Glycoprotein</keyword>
<organism evidence="22 23">
    <name type="scientific">Talaromyces rugulosus</name>
    <name type="common">Penicillium rugulosum</name>
    <dbReference type="NCBI Taxonomy" id="121627"/>
    <lineage>
        <taxon>Eukaryota</taxon>
        <taxon>Fungi</taxon>
        <taxon>Dikarya</taxon>
        <taxon>Ascomycota</taxon>
        <taxon>Pezizomycotina</taxon>
        <taxon>Eurotiomycetes</taxon>
        <taxon>Eurotiomycetidae</taxon>
        <taxon>Eurotiales</taxon>
        <taxon>Trichocomaceae</taxon>
        <taxon>Talaromyces</taxon>
        <taxon>Talaromyces sect. Islandici</taxon>
    </lineage>
</organism>
<feature type="chain" id="PRO_5028863328" description="Crh-like protein" evidence="20">
    <location>
        <begin position="22"/>
        <end position="470"/>
    </location>
</feature>
<evidence type="ECO:0000256" key="10">
    <source>
        <dbReference type="ARBA" id="ARBA00023157"/>
    </source>
</evidence>
<dbReference type="KEGG" id="trg:TRUGW13939_06503"/>
<evidence type="ECO:0000256" key="16">
    <source>
        <dbReference type="PIRNR" id="PIRNR037299"/>
    </source>
</evidence>
<keyword evidence="8 16" id="KW-0378">Hydrolase</keyword>
<evidence type="ECO:0000256" key="9">
    <source>
        <dbReference type="ARBA" id="ARBA00023136"/>
    </source>
</evidence>
<feature type="compositionally biased region" description="Polar residues" evidence="19">
    <location>
        <begin position="408"/>
        <end position="427"/>
    </location>
</feature>
<keyword evidence="13" id="KW-0326">Glycosidase</keyword>
<dbReference type="Gene3D" id="2.60.120.200">
    <property type="match status" value="1"/>
</dbReference>
<dbReference type="SUPFAM" id="SSF49899">
    <property type="entry name" value="Concanavalin A-like lectins/glucanases"/>
    <property type="match status" value="1"/>
</dbReference>
<dbReference type="PROSITE" id="PS51762">
    <property type="entry name" value="GH16_2"/>
    <property type="match status" value="1"/>
</dbReference>
<comment type="subcellular location">
    <subcellularLocation>
        <location evidence="2">Cell membrane</location>
        <topology evidence="2">Lipid-anchor</topology>
        <topology evidence="2">GPI-anchor</topology>
    </subcellularLocation>
</comment>
<comment type="catalytic activity">
    <reaction evidence="1">
        <text>Random endo-hydrolysis of N-acetyl-beta-D-glucosaminide (1-&gt;4)-beta-linkages in chitin and chitodextrins.</text>
        <dbReference type="EC" id="3.2.1.14"/>
    </reaction>
</comment>
<keyword evidence="4" id="KW-0336">GPI-anchor</keyword>
<protein>
    <recommendedName>
        <fullName evidence="16">Crh-like protein</fullName>
        <ecNumber evidence="16">3.2.-.-</ecNumber>
    </recommendedName>
</protein>
<dbReference type="PIRSF" id="PIRSF037299">
    <property type="entry name" value="Glycosidase_CRH1_prd"/>
    <property type="match status" value="1"/>
</dbReference>
<evidence type="ECO:0000256" key="3">
    <source>
        <dbReference type="ARBA" id="ARBA00022475"/>
    </source>
</evidence>
<dbReference type="GO" id="GO:0005975">
    <property type="term" value="P:carbohydrate metabolic process"/>
    <property type="evidence" value="ECO:0007669"/>
    <property type="project" value="InterPro"/>
</dbReference>
<dbReference type="Pfam" id="PF00722">
    <property type="entry name" value="Glyco_hydro_16"/>
    <property type="match status" value="1"/>
</dbReference>
<evidence type="ECO:0000256" key="15">
    <source>
        <dbReference type="ARBA" id="ARBA00038074"/>
    </source>
</evidence>
<feature type="compositionally biased region" description="Low complexity" evidence="19">
    <location>
        <begin position="280"/>
        <end position="292"/>
    </location>
</feature>
<keyword evidence="7 20" id="KW-0732">Signal</keyword>
<feature type="compositionally biased region" description="Polar residues" evidence="19">
    <location>
        <begin position="321"/>
        <end position="349"/>
    </location>
</feature>
<dbReference type="GO" id="GO:0016757">
    <property type="term" value="F:glycosyltransferase activity"/>
    <property type="evidence" value="ECO:0007669"/>
    <property type="project" value="UniProtKB-KW"/>
</dbReference>
<dbReference type="AlphaFoldDB" id="A0A7H8QZ43"/>
<dbReference type="PANTHER" id="PTHR10963">
    <property type="entry name" value="GLYCOSYL HYDROLASE-RELATED"/>
    <property type="match status" value="1"/>
</dbReference>
<dbReference type="EMBL" id="CP055900">
    <property type="protein sequence ID" value="QKX59369.1"/>
    <property type="molecule type" value="Genomic_DNA"/>
</dbReference>
<evidence type="ECO:0000259" key="21">
    <source>
        <dbReference type="PROSITE" id="PS51762"/>
    </source>
</evidence>
<feature type="signal peptide" evidence="20">
    <location>
        <begin position="1"/>
        <end position="21"/>
    </location>
</feature>
<keyword evidence="3" id="KW-1003">Cell membrane</keyword>
<dbReference type="PANTHER" id="PTHR10963:SF68">
    <property type="entry name" value="GLYCOSIDASE CRH1-RELATED"/>
    <property type="match status" value="1"/>
</dbReference>
<name>A0A7H8QZ43_TALRU</name>
<dbReference type="GO" id="GO:0031505">
    <property type="term" value="P:fungal-type cell wall organization"/>
    <property type="evidence" value="ECO:0007669"/>
    <property type="project" value="TreeGrafter"/>
</dbReference>
<feature type="domain" description="GH16" evidence="21">
    <location>
        <begin position="23"/>
        <end position="229"/>
    </location>
</feature>
<feature type="disulfide bond" evidence="18">
    <location>
        <begin position="27"/>
        <end position="35"/>
    </location>
</feature>
<feature type="region of interest" description="Disordered" evidence="19">
    <location>
        <begin position="321"/>
        <end position="449"/>
    </location>
</feature>
<keyword evidence="14" id="KW-0961">Cell wall biogenesis/degradation</keyword>
<dbReference type="InterPro" id="IPR013320">
    <property type="entry name" value="ConA-like_dom_sf"/>
</dbReference>
<evidence type="ECO:0000313" key="22">
    <source>
        <dbReference type="EMBL" id="QKX59369.1"/>
    </source>
</evidence>
<feature type="region of interest" description="Disordered" evidence="19">
    <location>
        <begin position="280"/>
        <end position="308"/>
    </location>
</feature>
<evidence type="ECO:0000256" key="20">
    <source>
        <dbReference type="SAM" id="SignalP"/>
    </source>
</evidence>
<feature type="active site" description="Nucleophile" evidence="17">
    <location>
        <position position="119"/>
    </location>
</feature>
<dbReference type="GeneID" id="55993998"/>
<dbReference type="InterPro" id="IPR050546">
    <property type="entry name" value="Glycosyl_Hydrlase_16"/>
</dbReference>
<evidence type="ECO:0000256" key="13">
    <source>
        <dbReference type="ARBA" id="ARBA00023295"/>
    </source>
</evidence>
<reference evidence="23" key="1">
    <citation type="submission" date="2020-06" db="EMBL/GenBank/DDBJ databases">
        <title>A chromosome-scale genome assembly of Talaromyces rugulosus W13939.</title>
        <authorList>
            <person name="Wang B."/>
            <person name="Guo L."/>
            <person name="Ye K."/>
            <person name="Wang L."/>
        </authorList>
    </citation>
    <scope>NUCLEOTIDE SEQUENCE [LARGE SCALE GENOMIC DNA]</scope>
    <source>
        <strain evidence="23">W13939</strain>
    </source>
</reference>
<evidence type="ECO:0000256" key="18">
    <source>
        <dbReference type="PIRSR" id="PIRSR037299-2"/>
    </source>
</evidence>
<evidence type="ECO:0000256" key="4">
    <source>
        <dbReference type="ARBA" id="ARBA00022622"/>
    </source>
</evidence>
<evidence type="ECO:0000256" key="14">
    <source>
        <dbReference type="ARBA" id="ARBA00023316"/>
    </source>
</evidence>
<dbReference type="RefSeq" id="XP_035345547.1">
    <property type="nucleotide sequence ID" value="XM_035489654.1"/>
</dbReference>
<feature type="compositionally biased region" description="Low complexity" evidence="19">
    <location>
        <begin position="350"/>
        <end position="400"/>
    </location>
</feature>
<evidence type="ECO:0000256" key="17">
    <source>
        <dbReference type="PIRSR" id="PIRSR037299-1"/>
    </source>
</evidence>
<dbReference type="InterPro" id="IPR017168">
    <property type="entry name" value="CHR-like"/>
</dbReference>
<dbReference type="GO" id="GO:0098552">
    <property type="term" value="C:side of membrane"/>
    <property type="evidence" value="ECO:0007669"/>
    <property type="project" value="UniProtKB-KW"/>
</dbReference>
<proteinExistence type="inferred from homology"/>
<feature type="active site" description="Proton donor" evidence="17">
    <location>
        <position position="123"/>
    </location>
</feature>
<keyword evidence="10 18" id="KW-1015">Disulfide bond</keyword>
<evidence type="ECO:0000256" key="11">
    <source>
        <dbReference type="ARBA" id="ARBA00023180"/>
    </source>
</evidence>
<evidence type="ECO:0000256" key="7">
    <source>
        <dbReference type="ARBA" id="ARBA00022729"/>
    </source>
</evidence>
<evidence type="ECO:0000256" key="2">
    <source>
        <dbReference type="ARBA" id="ARBA00004609"/>
    </source>
</evidence>
<dbReference type="GO" id="GO:0009277">
    <property type="term" value="C:fungal-type cell wall"/>
    <property type="evidence" value="ECO:0007669"/>
    <property type="project" value="TreeGrafter"/>
</dbReference>
<gene>
    <name evidence="22" type="ORF">TRUGW13939_06503</name>
</gene>
<dbReference type="CDD" id="cd02183">
    <property type="entry name" value="GH16_fungal_CRH1_transglycosylase"/>
    <property type="match status" value="1"/>
</dbReference>